<dbReference type="Pfam" id="PF04290">
    <property type="entry name" value="DctQ"/>
    <property type="match status" value="1"/>
</dbReference>
<feature type="domain" description="TRAP C4-dicarboxylate transport system permease DctM subunit" evidence="11">
    <location>
        <begin position="186"/>
        <end position="597"/>
    </location>
</feature>
<keyword evidence="5 9" id="KW-0812">Transmembrane</keyword>
<dbReference type="EMBL" id="QAIC01000027">
    <property type="protein sequence ID" value="MDN4572256.1"/>
    <property type="molecule type" value="Genomic_DNA"/>
</dbReference>
<evidence type="ECO:0000313" key="12">
    <source>
        <dbReference type="EMBL" id="MDN4572256.1"/>
    </source>
</evidence>
<evidence type="ECO:0000256" key="7">
    <source>
        <dbReference type="ARBA" id="ARBA00023136"/>
    </source>
</evidence>
<dbReference type="Proteomes" id="UP001172791">
    <property type="component" value="Unassembled WGS sequence"/>
</dbReference>
<keyword evidence="2 8" id="KW-0813">Transport</keyword>
<evidence type="ECO:0000313" key="14">
    <source>
        <dbReference type="Proteomes" id="UP001172788"/>
    </source>
</evidence>
<feature type="transmembrane region" description="Helical" evidence="9">
    <location>
        <begin position="493"/>
        <end position="524"/>
    </location>
</feature>
<feature type="transmembrane region" description="Helical" evidence="9">
    <location>
        <begin position="536"/>
        <end position="557"/>
    </location>
</feature>
<feature type="transmembrane region" description="Helical" evidence="9">
    <location>
        <begin position="577"/>
        <end position="597"/>
    </location>
</feature>
<dbReference type="InterPro" id="IPR004681">
    <property type="entry name" value="TRAP_DctM"/>
</dbReference>
<sequence>MRVCAFVAGLLVIFETLLLLAGVIARYELDNPITWADELAQVLFIWLSMLGAALALHRGEHMRLTNIVNRLPSRWRGVCEALAQLIVCLFVALTVTPAYLHAIEQHEIMTPALEIPGSVRAWALPVGVGFMLISAITKLAGYANARQLLSALAVVTGIGVALWLARPALLAVGNLNLLVFFVAVVGASILAGVPIAFAFGVATLGYLTLGTDVPLQILVSRMEEGMSGLILLSVPLFVLLGALIEMTGLAASLVTFMGALLGHMRGGLHYVLLVAMFLVSGISGAKAADMAAVAPALLPEMKRRGERAEDLVALLAATGAMTETIPPSLVLITIGSVCSVSITALFIGGLMPAVVATFAIVAVCAWQTLRHRGEASAPMPRASLSVIVRTFVLASPALALPIFIRTAVVEGAATATEVSTLGIVYTLIYGCLSSSARARLRWQRVRDVLTETAALTGAILLIIGMATAMAWALTQSGFSTALVTTMRTMPGGATGFLLTTMVVFVLLGSILEGIPAIVLFGPLLFPVARSLGIHDVHYAMIVILAMGVGLFAPPLGVGFYAACSVGKAAPDDVMPRVWPYLGALIVALTIVAFFPWFSIGWL</sequence>
<feature type="domain" description="Tripartite ATP-independent periplasmic transporters DctQ component" evidence="10">
    <location>
        <begin position="16"/>
        <end position="140"/>
    </location>
</feature>
<proteinExistence type="predicted"/>
<dbReference type="Proteomes" id="UP001172788">
    <property type="component" value="Unassembled WGS sequence"/>
</dbReference>
<evidence type="ECO:0000256" key="4">
    <source>
        <dbReference type="ARBA" id="ARBA00022519"/>
    </source>
</evidence>
<comment type="function">
    <text evidence="8">Part of the tripartite ATP-independent periplasmic (TRAP) transport system.</text>
</comment>
<dbReference type="EMBL" id="QAID01000027">
    <property type="protein sequence ID" value="MDN4576863.1"/>
    <property type="molecule type" value="Genomic_DNA"/>
</dbReference>
<evidence type="ECO:0000256" key="5">
    <source>
        <dbReference type="ARBA" id="ARBA00022692"/>
    </source>
</evidence>
<feature type="transmembrane region" description="Helical" evidence="9">
    <location>
        <begin position="386"/>
        <end position="406"/>
    </location>
</feature>
<gene>
    <name evidence="12" type="ORF">DBA34_03095</name>
    <name evidence="13" type="ORF">DBB29_01830</name>
</gene>
<feature type="transmembrane region" description="Helical" evidence="9">
    <location>
        <begin position="311"/>
        <end position="334"/>
    </location>
</feature>
<dbReference type="GO" id="GO:0005886">
    <property type="term" value="C:plasma membrane"/>
    <property type="evidence" value="ECO:0007669"/>
    <property type="project" value="UniProtKB-SubCell"/>
</dbReference>
<keyword evidence="6 9" id="KW-1133">Transmembrane helix</keyword>
<evidence type="ECO:0000256" key="6">
    <source>
        <dbReference type="ARBA" id="ARBA00022989"/>
    </source>
</evidence>
<keyword evidence="4 8" id="KW-0997">Cell inner membrane</keyword>
<evidence type="ECO:0000259" key="10">
    <source>
        <dbReference type="Pfam" id="PF04290"/>
    </source>
</evidence>
<protein>
    <submittedName>
        <fullName evidence="12">ABC transporter permease</fullName>
    </submittedName>
</protein>
<feature type="transmembrane region" description="Helical" evidence="9">
    <location>
        <begin position="119"/>
        <end position="136"/>
    </location>
</feature>
<organism evidence="12 15">
    <name type="scientific">Pandoraea cepalis</name>
    <dbReference type="NCBI Taxonomy" id="2508294"/>
    <lineage>
        <taxon>Bacteria</taxon>
        <taxon>Pseudomonadati</taxon>
        <taxon>Pseudomonadota</taxon>
        <taxon>Betaproteobacteria</taxon>
        <taxon>Burkholderiales</taxon>
        <taxon>Burkholderiaceae</taxon>
        <taxon>Pandoraea</taxon>
    </lineage>
</organism>
<feature type="transmembrane region" description="Helical" evidence="9">
    <location>
        <begin position="453"/>
        <end position="473"/>
    </location>
</feature>
<feature type="transmembrane region" description="Helical" evidence="9">
    <location>
        <begin position="340"/>
        <end position="366"/>
    </location>
</feature>
<evidence type="ECO:0000259" key="11">
    <source>
        <dbReference type="Pfam" id="PF06808"/>
    </source>
</evidence>
<evidence type="ECO:0000256" key="2">
    <source>
        <dbReference type="ARBA" id="ARBA00022448"/>
    </source>
</evidence>
<dbReference type="Pfam" id="PF06808">
    <property type="entry name" value="DctM"/>
    <property type="match status" value="1"/>
</dbReference>
<keyword evidence="7 9" id="KW-0472">Membrane</keyword>
<name>A0AAW7MHX5_9BURK</name>
<evidence type="ECO:0000256" key="9">
    <source>
        <dbReference type="SAM" id="Phobius"/>
    </source>
</evidence>
<keyword evidence="3" id="KW-1003">Cell membrane</keyword>
<evidence type="ECO:0000313" key="15">
    <source>
        <dbReference type="Proteomes" id="UP001172791"/>
    </source>
</evidence>
<dbReference type="PANTHER" id="PTHR33362:SF2">
    <property type="entry name" value="TRAP TRANSPORTER LARGE PERMEASE PROTEIN"/>
    <property type="match status" value="1"/>
</dbReference>
<dbReference type="InterPro" id="IPR010656">
    <property type="entry name" value="DctM"/>
</dbReference>
<reference evidence="12" key="1">
    <citation type="submission" date="2018-04" db="EMBL/GenBank/DDBJ databases">
        <authorList>
            <person name="Jy Z."/>
        </authorList>
    </citation>
    <scope>NUCLEOTIDE SEQUENCE</scope>
    <source>
        <strain evidence="13">AS13</strain>
        <strain evidence="12">LA18</strain>
    </source>
</reference>
<dbReference type="PANTHER" id="PTHR33362">
    <property type="entry name" value="SIALIC ACID TRAP TRANSPORTER PERMEASE PROTEIN SIAT-RELATED"/>
    <property type="match status" value="1"/>
</dbReference>
<evidence type="ECO:0000256" key="8">
    <source>
        <dbReference type="RuleBase" id="RU369079"/>
    </source>
</evidence>
<comment type="subcellular location">
    <subcellularLocation>
        <location evidence="1 8">Cell inner membrane</location>
        <topology evidence="1 8">Multi-pass membrane protein</topology>
    </subcellularLocation>
</comment>
<accession>A0AAW7MHX5</accession>
<evidence type="ECO:0000256" key="3">
    <source>
        <dbReference type="ARBA" id="ARBA00022475"/>
    </source>
</evidence>
<evidence type="ECO:0000313" key="13">
    <source>
        <dbReference type="EMBL" id="MDN4576863.1"/>
    </source>
</evidence>
<dbReference type="RefSeq" id="WP_301233593.1">
    <property type="nucleotide sequence ID" value="NZ_QAIC01000027.1"/>
</dbReference>
<dbReference type="GO" id="GO:0022857">
    <property type="term" value="F:transmembrane transporter activity"/>
    <property type="evidence" value="ECO:0007669"/>
    <property type="project" value="UniProtKB-UniRule"/>
</dbReference>
<evidence type="ECO:0000256" key="1">
    <source>
        <dbReference type="ARBA" id="ARBA00004429"/>
    </source>
</evidence>
<keyword evidence="14" id="KW-1185">Reference proteome</keyword>
<feature type="transmembrane region" description="Helical" evidence="9">
    <location>
        <begin position="39"/>
        <end position="56"/>
    </location>
</feature>
<feature type="transmembrane region" description="Helical" evidence="9">
    <location>
        <begin position="148"/>
        <end position="165"/>
    </location>
</feature>
<feature type="transmembrane region" description="Helical" evidence="9">
    <location>
        <begin position="412"/>
        <end position="432"/>
    </location>
</feature>
<dbReference type="AlphaFoldDB" id="A0AAW7MHX5"/>
<dbReference type="InterPro" id="IPR055348">
    <property type="entry name" value="DctQ"/>
</dbReference>
<feature type="transmembrane region" description="Helical" evidence="9">
    <location>
        <begin position="267"/>
        <end position="285"/>
    </location>
</feature>
<feature type="transmembrane region" description="Helical" evidence="9">
    <location>
        <begin position="77"/>
        <end position="99"/>
    </location>
</feature>
<feature type="transmembrane region" description="Helical" evidence="9">
    <location>
        <begin position="228"/>
        <end position="261"/>
    </location>
</feature>
<feature type="transmembrane region" description="Helical" evidence="9">
    <location>
        <begin position="177"/>
        <end position="207"/>
    </location>
</feature>
<comment type="caution">
    <text evidence="12">The sequence shown here is derived from an EMBL/GenBank/DDBJ whole genome shotgun (WGS) entry which is preliminary data.</text>
</comment>